<dbReference type="Pfam" id="PF07729">
    <property type="entry name" value="FCD"/>
    <property type="match status" value="1"/>
</dbReference>
<dbReference type="Gene3D" id="1.10.10.10">
    <property type="entry name" value="Winged helix-like DNA-binding domain superfamily/Winged helix DNA-binding domain"/>
    <property type="match status" value="1"/>
</dbReference>
<keyword evidence="1" id="KW-0805">Transcription regulation</keyword>
<dbReference type="InterPro" id="IPR036388">
    <property type="entry name" value="WH-like_DNA-bd_sf"/>
</dbReference>
<dbReference type="Gene3D" id="1.20.120.530">
    <property type="entry name" value="GntR ligand-binding domain-like"/>
    <property type="match status" value="1"/>
</dbReference>
<dbReference type="GO" id="GO:0003677">
    <property type="term" value="F:DNA binding"/>
    <property type="evidence" value="ECO:0007669"/>
    <property type="project" value="UniProtKB-KW"/>
</dbReference>
<dbReference type="InterPro" id="IPR011711">
    <property type="entry name" value="GntR_C"/>
</dbReference>
<dbReference type="PROSITE" id="PS50949">
    <property type="entry name" value="HTH_GNTR"/>
    <property type="match status" value="1"/>
</dbReference>
<evidence type="ECO:0000259" key="4">
    <source>
        <dbReference type="PROSITE" id="PS50949"/>
    </source>
</evidence>
<dbReference type="Pfam" id="PF00392">
    <property type="entry name" value="GntR"/>
    <property type="match status" value="1"/>
</dbReference>
<dbReference type="AlphaFoldDB" id="A0A1B2M485"/>
<evidence type="ECO:0000256" key="2">
    <source>
        <dbReference type="ARBA" id="ARBA00023125"/>
    </source>
</evidence>
<dbReference type="PANTHER" id="PTHR43537">
    <property type="entry name" value="TRANSCRIPTIONAL REGULATOR, GNTR FAMILY"/>
    <property type="match status" value="1"/>
</dbReference>
<dbReference type="SUPFAM" id="SSF46785">
    <property type="entry name" value="Winged helix' DNA-binding domain"/>
    <property type="match status" value="1"/>
</dbReference>
<organism evidence="5 6">
    <name type="scientific">Acinetobacter larvae</name>
    <dbReference type="NCBI Taxonomy" id="1789224"/>
    <lineage>
        <taxon>Bacteria</taxon>
        <taxon>Pseudomonadati</taxon>
        <taxon>Pseudomonadota</taxon>
        <taxon>Gammaproteobacteria</taxon>
        <taxon>Moraxellales</taxon>
        <taxon>Moraxellaceae</taxon>
        <taxon>Acinetobacter</taxon>
    </lineage>
</organism>
<dbReference type="SMART" id="SM00345">
    <property type="entry name" value="HTH_GNTR"/>
    <property type="match status" value="1"/>
</dbReference>
<dbReference type="GO" id="GO:0003700">
    <property type="term" value="F:DNA-binding transcription factor activity"/>
    <property type="evidence" value="ECO:0007669"/>
    <property type="project" value="InterPro"/>
</dbReference>
<keyword evidence="2" id="KW-0238">DNA-binding</keyword>
<dbReference type="EMBL" id="CP016895">
    <property type="protein sequence ID" value="AOA59998.1"/>
    <property type="molecule type" value="Genomic_DNA"/>
</dbReference>
<dbReference type="SUPFAM" id="SSF48008">
    <property type="entry name" value="GntR ligand-binding domain-like"/>
    <property type="match status" value="1"/>
</dbReference>
<dbReference type="PRINTS" id="PR00035">
    <property type="entry name" value="HTHGNTR"/>
</dbReference>
<proteinExistence type="predicted"/>
<keyword evidence="6" id="KW-1185">Reference proteome</keyword>
<evidence type="ECO:0000256" key="3">
    <source>
        <dbReference type="ARBA" id="ARBA00023163"/>
    </source>
</evidence>
<dbReference type="KEGG" id="ala:BFG52_12690"/>
<dbReference type="PANTHER" id="PTHR43537:SF44">
    <property type="entry name" value="GNTR FAMILY REGULATORY PROTEIN"/>
    <property type="match status" value="1"/>
</dbReference>
<evidence type="ECO:0000256" key="1">
    <source>
        <dbReference type="ARBA" id="ARBA00023015"/>
    </source>
</evidence>
<feature type="domain" description="HTH gntR-type" evidence="4">
    <location>
        <begin position="14"/>
        <end position="84"/>
    </location>
</feature>
<name>A0A1B2M485_9GAMM</name>
<sequence>MSALRIIFAPIAQATRSEQVVERLGNAIISGLLKSRQQLPNEAELARLMGVSPITIREALNTLRSKGFIDTRRGRHGGSFICELPEHIRLSAHPLQQASNEFISDLGEFHAAVLSHSVYLAAQRTTQVELDRLALSIAQFAAATTADLRAQLDLRCLLALCALAQSARLATQELSIQAEWAPLIASLYQCDVFHRTIIQQYQQIFSSFQQGNEDNAVVQSKKIIAMLTDQMLRYKLSMTG</sequence>
<protein>
    <submittedName>
        <fullName evidence="5">GntR family transcriptional regulator</fullName>
    </submittedName>
</protein>
<dbReference type="InterPro" id="IPR036390">
    <property type="entry name" value="WH_DNA-bd_sf"/>
</dbReference>
<accession>A0A1B2M485</accession>
<evidence type="ECO:0000313" key="6">
    <source>
        <dbReference type="Proteomes" id="UP000093391"/>
    </source>
</evidence>
<dbReference type="RefSeq" id="WP_067559545.1">
    <property type="nucleotide sequence ID" value="NZ_CP016895.1"/>
</dbReference>
<dbReference type="CDD" id="cd07377">
    <property type="entry name" value="WHTH_GntR"/>
    <property type="match status" value="1"/>
</dbReference>
<keyword evidence="3" id="KW-0804">Transcription</keyword>
<evidence type="ECO:0000313" key="5">
    <source>
        <dbReference type="EMBL" id="AOA59998.1"/>
    </source>
</evidence>
<dbReference type="InterPro" id="IPR008920">
    <property type="entry name" value="TF_FadR/GntR_C"/>
</dbReference>
<dbReference type="STRING" id="1789224.BFG52_12690"/>
<dbReference type="InterPro" id="IPR000524">
    <property type="entry name" value="Tscrpt_reg_HTH_GntR"/>
</dbReference>
<gene>
    <name evidence="5" type="ORF">BFG52_12690</name>
</gene>
<reference evidence="5 6" key="1">
    <citation type="submission" date="2016-08" db="EMBL/GenBank/DDBJ databases">
        <authorList>
            <person name="Seilhamer J.J."/>
        </authorList>
    </citation>
    <scope>NUCLEOTIDE SEQUENCE [LARGE SCALE GENOMIC DNA]</scope>
    <source>
        <strain evidence="5 6">BRTC-1</strain>
    </source>
</reference>
<dbReference type="OrthoDB" id="9784718at2"/>
<dbReference type="Proteomes" id="UP000093391">
    <property type="component" value="Chromosome"/>
</dbReference>